<evidence type="ECO:0000313" key="1">
    <source>
        <dbReference type="EMBL" id="KAG5450854.1"/>
    </source>
</evidence>
<dbReference type="EMBL" id="NIRI02000042">
    <property type="protein sequence ID" value="KAG5450854.1"/>
    <property type="molecule type" value="Genomic_DNA"/>
</dbReference>
<keyword evidence="2" id="KW-1185">Reference proteome</keyword>
<dbReference type="Proteomes" id="UP000286415">
    <property type="component" value="Unassembled WGS sequence"/>
</dbReference>
<comment type="caution">
    <text evidence="1">The sequence shown here is derived from an EMBL/GenBank/DDBJ whole genome shotgun (WGS) entry which is preliminary data.</text>
</comment>
<dbReference type="AlphaFoldDB" id="A0A8T1MN98"/>
<proteinExistence type="predicted"/>
<gene>
    <name evidence="1" type="ORF">CSKR_201292</name>
</gene>
<evidence type="ECO:0000313" key="2">
    <source>
        <dbReference type="Proteomes" id="UP000286415"/>
    </source>
</evidence>
<name>A0A8T1MN98_CLOSI</name>
<reference evidence="1 2" key="2">
    <citation type="journal article" date="2021" name="Genomics">
        <title>High-quality reference genome for Clonorchis sinensis.</title>
        <authorList>
            <person name="Young N.D."/>
            <person name="Stroehlein A.J."/>
            <person name="Kinkar L."/>
            <person name="Wang T."/>
            <person name="Sohn W.M."/>
            <person name="Chang B.C.H."/>
            <person name="Kaur P."/>
            <person name="Weisz D."/>
            <person name="Dudchenko O."/>
            <person name="Aiden E.L."/>
            <person name="Korhonen P.K."/>
            <person name="Gasser R.B."/>
        </authorList>
    </citation>
    <scope>NUCLEOTIDE SEQUENCE [LARGE SCALE GENOMIC DNA]</scope>
    <source>
        <strain evidence="1">Cs-k2</strain>
    </source>
</reference>
<accession>A0A8T1MN98</accession>
<reference evidence="1 2" key="1">
    <citation type="journal article" date="2018" name="Biotechnol. Adv.">
        <title>Improved genomic resources and new bioinformatic workflow for the carcinogenic parasite Clonorchis sinensis: Biotechnological implications.</title>
        <authorList>
            <person name="Wang D."/>
            <person name="Korhonen P.K."/>
            <person name="Gasser R.B."/>
            <person name="Young N.D."/>
        </authorList>
    </citation>
    <scope>NUCLEOTIDE SEQUENCE [LARGE SCALE GENOMIC DNA]</scope>
    <source>
        <strain evidence="1">Cs-k2</strain>
    </source>
</reference>
<protein>
    <submittedName>
        <fullName evidence="1">Uncharacterized protein</fullName>
    </submittedName>
</protein>
<organism evidence="1 2">
    <name type="scientific">Clonorchis sinensis</name>
    <name type="common">Chinese liver fluke</name>
    <dbReference type="NCBI Taxonomy" id="79923"/>
    <lineage>
        <taxon>Eukaryota</taxon>
        <taxon>Metazoa</taxon>
        <taxon>Spiralia</taxon>
        <taxon>Lophotrochozoa</taxon>
        <taxon>Platyhelminthes</taxon>
        <taxon>Trematoda</taxon>
        <taxon>Digenea</taxon>
        <taxon>Opisthorchiida</taxon>
        <taxon>Opisthorchiata</taxon>
        <taxon>Opisthorchiidae</taxon>
        <taxon>Clonorchis</taxon>
    </lineage>
</organism>
<sequence length="99" mass="11213">MQRFPCTDSLMGHFHLSVGRGGTCFVTLYFRYILNNFECITSKISCCLSQFGLDVRIPVTSVQSMYARIFAPERLVSVVSSGRLGERNHWRFSTHSLGS</sequence>